<evidence type="ECO:0000313" key="3">
    <source>
        <dbReference type="Proteomes" id="UP000178632"/>
    </source>
</evidence>
<reference evidence="2 3" key="1">
    <citation type="journal article" date="2016" name="Nat. Commun.">
        <title>Thousands of microbial genomes shed light on interconnected biogeochemical processes in an aquifer system.</title>
        <authorList>
            <person name="Anantharaman K."/>
            <person name="Brown C.T."/>
            <person name="Hug L.A."/>
            <person name="Sharon I."/>
            <person name="Castelle C.J."/>
            <person name="Probst A.J."/>
            <person name="Thomas B.C."/>
            <person name="Singh A."/>
            <person name="Wilkins M.J."/>
            <person name="Karaoz U."/>
            <person name="Brodie E.L."/>
            <person name="Williams K.H."/>
            <person name="Hubbard S.S."/>
            <person name="Banfield J.F."/>
        </authorList>
    </citation>
    <scope>NUCLEOTIDE SEQUENCE [LARGE SCALE GENOMIC DNA]</scope>
</reference>
<dbReference type="Proteomes" id="UP000178632">
    <property type="component" value="Unassembled WGS sequence"/>
</dbReference>
<dbReference type="InterPro" id="IPR000551">
    <property type="entry name" value="MerR-type_HTH_dom"/>
</dbReference>
<accession>A0A1G2IKZ8</accession>
<dbReference type="Gene3D" id="1.10.1660.10">
    <property type="match status" value="1"/>
</dbReference>
<evidence type="ECO:0000313" key="2">
    <source>
        <dbReference type="EMBL" id="OGZ75277.1"/>
    </source>
</evidence>
<proteinExistence type="predicted"/>
<dbReference type="EMBL" id="MHPE01000052">
    <property type="protein sequence ID" value="OGZ75277.1"/>
    <property type="molecule type" value="Genomic_DNA"/>
</dbReference>
<dbReference type="SUPFAM" id="SSF46955">
    <property type="entry name" value="Putative DNA-binding domain"/>
    <property type="match status" value="1"/>
</dbReference>
<dbReference type="AlphaFoldDB" id="A0A1G2IKZ8"/>
<dbReference type="InterPro" id="IPR010093">
    <property type="entry name" value="SinI_DNA-bd"/>
</dbReference>
<dbReference type="CDD" id="cd04762">
    <property type="entry name" value="HTH_MerR-trunc"/>
    <property type="match status" value="1"/>
</dbReference>
<comment type="caution">
    <text evidence="2">The sequence shown here is derived from an EMBL/GenBank/DDBJ whole genome shotgun (WGS) entry which is preliminary data.</text>
</comment>
<sequence length="242" mass="27330">MENTKEKLLNIREAAEILGVSLDTLRRWDKSGKLVAIRKEGGTHRCYREKDLEVFSSDFFNLASEWIQSGAEFPDGFYCPTSSVFNARLTKMEHLLMQKSGFEKLYSLIVLVAGEIGDNSFAHNIGKWPDKPGTFFGYNLDKREIVLADRGLGILETLRQVRPELANHIQAVEVAFTQFISGRAPEKRGNGLKLVREVILSNPIDLFYASGDAEVRMRGPQKTFKVTRGQDIVRGCLAKIEF</sequence>
<dbReference type="Pfam" id="PF12728">
    <property type="entry name" value="HTH_17"/>
    <property type="match status" value="1"/>
</dbReference>
<dbReference type="PROSITE" id="PS50937">
    <property type="entry name" value="HTH_MERR_2"/>
    <property type="match status" value="1"/>
</dbReference>
<dbReference type="GO" id="GO:0006355">
    <property type="term" value="P:regulation of DNA-templated transcription"/>
    <property type="evidence" value="ECO:0007669"/>
    <property type="project" value="InterPro"/>
</dbReference>
<dbReference type="InterPro" id="IPR009061">
    <property type="entry name" value="DNA-bd_dom_put_sf"/>
</dbReference>
<name>A0A1G2IKZ8_9BACT</name>
<protein>
    <recommendedName>
        <fullName evidence="1">HTH merR-type domain-containing protein</fullName>
    </recommendedName>
</protein>
<dbReference type="NCBIfam" id="TIGR01764">
    <property type="entry name" value="excise"/>
    <property type="match status" value="1"/>
</dbReference>
<feature type="domain" description="HTH merR-type" evidence="1">
    <location>
        <begin position="8"/>
        <end position="53"/>
    </location>
</feature>
<evidence type="ECO:0000259" key="1">
    <source>
        <dbReference type="PROSITE" id="PS50937"/>
    </source>
</evidence>
<dbReference type="GO" id="GO:0003677">
    <property type="term" value="F:DNA binding"/>
    <property type="evidence" value="ECO:0007669"/>
    <property type="project" value="InterPro"/>
</dbReference>
<organism evidence="2 3">
    <name type="scientific">Candidatus Staskawiczbacteria bacterium RIFCSPLOWO2_12_FULL_37_15</name>
    <dbReference type="NCBI Taxonomy" id="1802218"/>
    <lineage>
        <taxon>Bacteria</taxon>
        <taxon>Candidatus Staskawicziibacteriota</taxon>
    </lineage>
</organism>
<gene>
    <name evidence="2" type="ORF">A3G45_02745</name>
</gene>
<dbReference type="InterPro" id="IPR041657">
    <property type="entry name" value="HTH_17"/>
</dbReference>